<dbReference type="InterPro" id="IPR005863">
    <property type="entry name" value="UDP-N-AcMur_synth"/>
</dbReference>
<comment type="cofactor">
    <cofactor evidence="2 10 11">
        <name>pyridoxal 5'-phosphate</name>
        <dbReference type="ChEBI" id="CHEBI:597326"/>
    </cofactor>
</comment>
<protein>
    <recommendedName>
        <fullName evidence="10">Alanine racemase</fullName>
        <ecNumber evidence="10">5.1.1.1</ecNumber>
    </recommendedName>
</protein>
<dbReference type="CDD" id="cd00430">
    <property type="entry name" value="PLPDE_III_AR"/>
    <property type="match status" value="1"/>
</dbReference>
<dbReference type="RefSeq" id="WP_210757387.1">
    <property type="nucleotide sequence ID" value="NZ_CP060139.1"/>
</dbReference>
<evidence type="ECO:0000256" key="3">
    <source>
        <dbReference type="ARBA" id="ARBA00022618"/>
    </source>
</evidence>
<dbReference type="GO" id="GO:0051301">
    <property type="term" value="P:cell division"/>
    <property type="evidence" value="ECO:0007669"/>
    <property type="project" value="UniProtKB-KW"/>
</dbReference>
<dbReference type="Proteomes" id="UP000516305">
    <property type="component" value="Chromosome"/>
</dbReference>
<dbReference type="GO" id="GO:0008360">
    <property type="term" value="P:regulation of cell shape"/>
    <property type="evidence" value="ECO:0007669"/>
    <property type="project" value="UniProtKB-KW"/>
</dbReference>
<dbReference type="Pfam" id="PF00842">
    <property type="entry name" value="Ala_racemase_C"/>
    <property type="match status" value="1"/>
</dbReference>
<dbReference type="Pfam" id="PF01168">
    <property type="entry name" value="Ala_racemase_N"/>
    <property type="match status" value="1"/>
</dbReference>
<dbReference type="InterPro" id="IPR009006">
    <property type="entry name" value="Ala_racemase/Decarboxylase_C"/>
</dbReference>
<gene>
    <name evidence="14" type="ORF">H4K34_10555</name>
</gene>
<dbReference type="Gene3D" id="3.90.190.20">
    <property type="entry name" value="Mur ligase, C-terminal domain"/>
    <property type="match status" value="1"/>
</dbReference>
<evidence type="ECO:0000256" key="1">
    <source>
        <dbReference type="ARBA" id="ARBA00000316"/>
    </source>
</evidence>
<feature type="active site" description="Proton acceptor; specific for D-alanine" evidence="10">
    <location>
        <position position="491"/>
    </location>
</feature>
<dbReference type="InterPro" id="IPR036565">
    <property type="entry name" value="Mur-like_cat_sf"/>
</dbReference>
<keyword evidence="8" id="KW-0131">Cell cycle</keyword>
<dbReference type="FunFam" id="3.20.20.10:FF:000002">
    <property type="entry name" value="Alanine racemase"/>
    <property type="match status" value="1"/>
</dbReference>
<dbReference type="SUPFAM" id="SSF51419">
    <property type="entry name" value="PLP-binding barrel"/>
    <property type="match status" value="1"/>
</dbReference>
<dbReference type="SMART" id="SM01005">
    <property type="entry name" value="Ala_racemase_C"/>
    <property type="match status" value="1"/>
</dbReference>
<evidence type="ECO:0000256" key="2">
    <source>
        <dbReference type="ARBA" id="ARBA00001933"/>
    </source>
</evidence>
<dbReference type="InterPro" id="IPR011079">
    <property type="entry name" value="Ala_racemase_C"/>
</dbReference>
<dbReference type="KEGG" id="chyd:H4K34_10555"/>
<dbReference type="InterPro" id="IPR004101">
    <property type="entry name" value="Mur_ligase_C"/>
</dbReference>
<dbReference type="PANTHER" id="PTHR30511">
    <property type="entry name" value="ALANINE RACEMASE"/>
    <property type="match status" value="1"/>
</dbReference>
<keyword evidence="3" id="KW-0132">Cell division</keyword>
<evidence type="ECO:0000256" key="8">
    <source>
        <dbReference type="ARBA" id="ARBA00023306"/>
    </source>
</evidence>
<dbReference type="SUPFAM" id="SSF63418">
    <property type="entry name" value="MurE/MurF N-terminal domain"/>
    <property type="match status" value="1"/>
</dbReference>
<feature type="modified residue" description="N6-(pyridoxal phosphate)lysine" evidence="10 11">
    <location>
        <position position="491"/>
    </location>
</feature>
<sequence length="821" mass="91871">MNWNSQQIADRIGAKHPPIPAQEVGRILFDSRQFSAGEGQLFFALRGKHHDGHHYIESLYQKGIRLFVVEEIPSSSALDEALFLVCPNSLEALQKLARAIRQELNPKLIAITGSNGKTVVKEWLYRLMNSLPNVYRSPKSFNSQIGVPLALWAMPENCEIGIFEAGISLPGEMAQLESILKPEAGIFTNIGSAHGENFRDNKQKIQEKLKLFQEAKFLIYPADLAELAEEIESFKSNPNLKTYPWSVIQGKAEAWLEVLDQGSDHCHFRFHNPIFDLEARIPFGDEASIQNAVNALYMALYLGVEPKTLQRSLQALSPIEMRLEMKEGHQNTLLINDAYNSDLESLRIALHFLQEHGKDRSKVLILSDMMQSGLSAEALQEALAQVIANQDLEQIFAIGPQLQAHPLNIQIPVEYFESTEAFMAQMFQYTWQGRAVLLKGSRPFAFEKIDKILARQRHETVMEIHLNRLVHNLNYYRSRLQKGTKLMVMVKAFAYGTGSEEVARVLAFHGVDYLAVAYADEGVALRKAGISLPIMVLNPETSALDSFFDYQLEPEVYSFKRLEEIVQLARLRNEGLKIHLKLETGMNRLGFSTNELEQVMLELKACPELELASVFSHLAASDDPAEAEFTRTQIARFQSMTTLLEKELGAGFLKHIANTGAIEAFPEAYFDMVRLGIGLYGVAPHPEEQAQLLAVAELKATVSQVKVVEAGDSVGYGRTWKAEAKERIAVVSIGYADGYARSLSNGKGHISIRGKRYPIVGRVCMDMCMVAVGDDPIKEGDEVLIFGQDLPVQEMATAMNTIAYEVLTGISARVKRVYYMA</sequence>
<dbReference type="NCBIfam" id="TIGR01143">
    <property type="entry name" value="murF"/>
    <property type="match status" value="1"/>
</dbReference>
<comment type="similarity">
    <text evidence="10">Belongs to the alanine racemase family.</text>
</comment>
<dbReference type="InterPro" id="IPR000713">
    <property type="entry name" value="Mur_ligase_N"/>
</dbReference>
<keyword evidence="14" id="KW-0436">Ligase</keyword>
<evidence type="ECO:0000313" key="14">
    <source>
        <dbReference type="EMBL" id="QNR22820.1"/>
    </source>
</evidence>
<evidence type="ECO:0000256" key="5">
    <source>
        <dbReference type="ARBA" id="ARBA00022960"/>
    </source>
</evidence>
<dbReference type="GO" id="GO:0009252">
    <property type="term" value="P:peptidoglycan biosynthetic process"/>
    <property type="evidence" value="ECO:0007669"/>
    <property type="project" value="UniProtKB-KW"/>
</dbReference>
<accession>A0A7H0VAS2</accession>
<comment type="catalytic activity">
    <reaction evidence="1 10">
        <text>L-alanine = D-alanine</text>
        <dbReference type="Rhea" id="RHEA:20249"/>
        <dbReference type="ChEBI" id="CHEBI:57416"/>
        <dbReference type="ChEBI" id="CHEBI:57972"/>
        <dbReference type="EC" id="5.1.1.1"/>
    </reaction>
</comment>
<name>A0A7H0VAS2_9FLAO</name>
<keyword evidence="4 10" id="KW-0663">Pyridoxal phosphate</keyword>
<keyword evidence="15" id="KW-1185">Reference proteome</keyword>
<dbReference type="InterPro" id="IPR001608">
    <property type="entry name" value="Ala_racemase_N"/>
</dbReference>
<evidence type="ECO:0000256" key="9">
    <source>
        <dbReference type="ARBA" id="ARBA00023316"/>
    </source>
</evidence>
<dbReference type="PRINTS" id="PR00992">
    <property type="entry name" value="ALARACEMASE"/>
</dbReference>
<reference evidence="14 15" key="1">
    <citation type="submission" date="2020-08" db="EMBL/GenBank/DDBJ databases">
        <title>Croceimicrobium hydrocarbonivorans gen. nov., sp. nov., a novel marine bacterium isolated from a bacterial consortium that degrades polyethylene terephthalate.</title>
        <authorList>
            <person name="Liu R."/>
        </authorList>
    </citation>
    <scope>NUCLEOTIDE SEQUENCE [LARGE SCALE GENOMIC DNA]</scope>
    <source>
        <strain evidence="14 15">A20-9</strain>
    </source>
</reference>
<feature type="active site" description="Proton acceptor; specific for L-alanine" evidence="10">
    <location>
        <position position="716"/>
    </location>
</feature>
<comment type="function">
    <text evidence="10">Catalyzes the interconversion of L-alanine and D-alanine. May also act on other amino acids.</text>
</comment>
<dbReference type="GO" id="GO:0005524">
    <property type="term" value="F:ATP binding"/>
    <property type="evidence" value="ECO:0007669"/>
    <property type="project" value="InterPro"/>
</dbReference>
<feature type="binding site" evidence="10 12">
    <location>
        <position position="588"/>
    </location>
    <ligand>
        <name>substrate</name>
    </ligand>
</feature>
<dbReference type="InterPro" id="IPR035911">
    <property type="entry name" value="MurE/MurF_N"/>
</dbReference>
<dbReference type="InterPro" id="IPR000821">
    <property type="entry name" value="Ala_racemase"/>
</dbReference>
<dbReference type="InterPro" id="IPR036615">
    <property type="entry name" value="Mur_ligase_C_dom_sf"/>
</dbReference>
<evidence type="ECO:0000256" key="11">
    <source>
        <dbReference type="PIRSR" id="PIRSR600821-50"/>
    </source>
</evidence>
<dbReference type="EC" id="5.1.1.1" evidence="10"/>
<dbReference type="GO" id="GO:0008784">
    <property type="term" value="F:alanine racemase activity"/>
    <property type="evidence" value="ECO:0007669"/>
    <property type="project" value="UniProtKB-UniRule"/>
</dbReference>
<dbReference type="Gene3D" id="3.40.1190.10">
    <property type="entry name" value="Mur-like, catalytic domain"/>
    <property type="match status" value="1"/>
</dbReference>
<evidence type="ECO:0000256" key="7">
    <source>
        <dbReference type="ARBA" id="ARBA00023235"/>
    </source>
</evidence>
<dbReference type="SUPFAM" id="SSF53623">
    <property type="entry name" value="MurD-like peptide ligases, catalytic domain"/>
    <property type="match status" value="1"/>
</dbReference>
<dbReference type="PANTHER" id="PTHR30511:SF0">
    <property type="entry name" value="ALANINE RACEMASE, CATABOLIC-RELATED"/>
    <property type="match status" value="1"/>
</dbReference>
<proteinExistence type="inferred from homology"/>
<dbReference type="GO" id="GO:0005829">
    <property type="term" value="C:cytosol"/>
    <property type="evidence" value="ECO:0007669"/>
    <property type="project" value="TreeGrafter"/>
</dbReference>
<dbReference type="AlphaFoldDB" id="A0A7H0VAS2"/>
<dbReference type="InterPro" id="IPR013221">
    <property type="entry name" value="Mur_ligase_cen"/>
</dbReference>
<dbReference type="InterPro" id="IPR029066">
    <property type="entry name" value="PLP-binding_barrel"/>
</dbReference>
<dbReference type="NCBIfam" id="NF008897">
    <property type="entry name" value="PRK11930.1"/>
    <property type="match status" value="1"/>
</dbReference>
<feature type="binding site" evidence="10 12">
    <location>
        <position position="765"/>
    </location>
    <ligand>
        <name>substrate</name>
    </ligand>
</feature>
<evidence type="ECO:0000256" key="10">
    <source>
        <dbReference type="HAMAP-Rule" id="MF_01201"/>
    </source>
</evidence>
<dbReference type="Gene3D" id="2.40.37.10">
    <property type="entry name" value="Lyase, Ornithine Decarboxylase, Chain A, domain 1"/>
    <property type="match status" value="1"/>
</dbReference>
<keyword evidence="5" id="KW-0133">Cell shape</keyword>
<dbReference type="UniPathway" id="UPA00042">
    <property type="reaction ID" value="UER00497"/>
</dbReference>
<evidence type="ECO:0000256" key="12">
    <source>
        <dbReference type="PIRSR" id="PIRSR600821-52"/>
    </source>
</evidence>
<evidence type="ECO:0000313" key="15">
    <source>
        <dbReference type="Proteomes" id="UP000516305"/>
    </source>
</evidence>
<dbReference type="SUPFAM" id="SSF50621">
    <property type="entry name" value="Alanine racemase C-terminal domain-like"/>
    <property type="match status" value="1"/>
</dbReference>
<dbReference type="Pfam" id="PF08245">
    <property type="entry name" value="Mur_ligase_M"/>
    <property type="match status" value="1"/>
</dbReference>
<dbReference type="Pfam" id="PF01225">
    <property type="entry name" value="Mur_ligase"/>
    <property type="match status" value="1"/>
</dbReference>
<dbReference type="GO" id="GO:0030632">
    <property type="term" value="P:D-alanine biosynthetic process"/>
    <property type="evidence" value="ECO:0007669"/>
    <property type="project" value="UniProtKB-UniRule"/>
</dbReference>
<dbReference type="GO" id="GO:0071555">
    <property type="term" value="P:cell wall organization"/>
    <property type="evidence" value="ECO:0007669"/>
    <property type="project" value="UniProtKB-KW"/>
</dbReference>
<dbReference type="Gene3D" id="3.20.20.10">
    <property type="entry name" value="Alanine racemase"/>
    <property type="match status" value="1"/>
</dbReference>
<dbReference type="Gene3D" id="3.40.1390.10">
    <property type="entry name" value="MurE/MurF, N-terminal domain"/>
    <property type="match status" value="1"/>
</dbReference>
<dbReference type="Pfam" id="PF02875">
    <property type="entry name" value="Mur_ligase_C"/>
    <property type="match status" value="1"/>
</dbReference>
<feature type="domain" description="Alanine racemase C-terminal" evidence="13">
    <location>
        <begin position="695"/>
        <end position="819"/>
    </location>
</feature>
<keyword evidence="6" id="KW-0573">Peptidoglycan synthesis</keyword>
<dbReference type="GO" id="GO:0047480">
    <property type="term" value="F:UDP-N-acetylmuramoyl-tripeptide-D-alanyl-D-alanine ligase activity"/>
    <property type="evidence" value="ECO:0007669"/>
    <property type="project" value="InterPro"/>
</dbReference>
<keyword evidence="9" id="KW-0961">Cell wall biogenesis/degradation</keyword>
<comment type="pathway">
    <text evidence="10">Amino-acid biosynthesis; D-alanine biosynthesis; D-alanine from L-alanine: step 1/1.</text>
</comment>
<dbReference type="GO" id="GO:0030170">
    <property type="term" value="F:pyridoxal phosphate binding"/>
    <property type="evidence" value="ECO:0007669"/>
    <property type="project" value="UniProtKB-UniRule"/>
</dbReference>
<organism evidence="14 15">
    <name type="scientific">Croceimicrobium hydrocarbonivorans</name>
    <dbReference type="NCBI Taxonomy" id="2761580"/>
    <lineage>
        <taxon>Bacteria</taxon>
        <taxon>Pseudomonadati</taxon>
        <taxon>Bacteroidota</taxon>
        <taxon>Flavobacteriia</taxon>
        <taxon>Flavobacteriales</taxon>
        <taxon>Owenweeksiaceae</taxon>
        <taxon>Croceimicrobium</taxon>
    </lineage>
</organism>
<evidence type="ECO:0000259" key="13">
    <source>
        <dbReference type="SMART" id="SM01005"/>
    </source>
</evidence>
<keyword evidence="7 10" id="KW-0413">Isomerase</keyword>
<evidence type="ECO:0000256" key="6">
    <source>
        <dbReference type="ARBA" id="ARBA00022984"/>
    </source>
</evidence>
<dbReference type="NCBIfam" id="TIGR00492">
    <property type="entry name" value="alr"/>
    <property type="match status" value="1"/>
</dbReference>
<dbReference type="SUPFAM" id="SSF53244">
    <property type="entry name" value="MurD-like peptide ligases, peptide-binding domain"/>
    <property type="match status" value="1"/>
</dbReference>
<evidence type="ECO:0000256" key="4">
    <source>
        <dbReference type="ARBA" id="ARBA00022898"/>
    </source>
</evidence>
<dbReference type="EMBL" id="CP060139">
    <property type="protein sequence ID" value="QNR22820.1"/>
    <property type="molecule type" value="Genomic_DNA"/>
</dbReference>
<dbReference type="HAMAP" id="MF_01201">
    <property type="entry name" value="Ala_racemase"/>
    <property type="match status" value="1"/>
</dbReference>